<name>A0A1H0ZDH8_9ACTN</name>
<gene>
    <name evidence="3" type="ORF">SAMN04489718_0986</name>
</gene>
<feature type="domain" description="GFO/IDH/MocA-like oxidoreductase" evidence="2">
    <location>
        <begin position="121"/>
        <end position="239"/>
    </location>
</feature>
<dbReference type="Gene3D" id="3.40.50.720">
    <property type="entry name" value="NAD(P)-binding Rossmann-like Domain"/>
    <property type="match status" value="1"/>
</dbReference>
<dbReference type="EMBL" id="FNKO01000001">
    <property type="protein sequence ID" value="SDQ25545.1"/>
    <property type="molecule type" value="Genomic_DNA"/>
</dbReference>
<evidence type="ECO:0000313" key="4">
    <source>
        <dbReference type="Proteomes" id="UP000199301"/>
    </source>
</evidence>
<dbReference type="STRING" id="995062.SAMN04489718_0986"/>
<evidence type="ECO:0000259" key="2">
    <source>
        <dbReference type="Pfam" id="PF22725"/>
    </source>
</evidence>
<dbReference type="PANTHER" id="PTHR43249">
    <property type="entry name" value="UDP-N-ACETYL-2-AMINO-2-DEOXY-D-GLUCURONATE OXIDASE"/>
    <property type="match status" value="1"/>
</dbReference>
<organism evidence="3 4">
    <name type="scientific">Actinopolyspora saharensis</name>
    <dbReference type="NCBI Taxonomy" id="995062"/>
    <lineage>
        <taxon>Bacteria</taxon>
        <taxon>Bacillati</taxon>
        <taxon>Actinomycetota</taxon>
        <taxon>Actinomycetes</taxon>
        <taxon>Actinopolysporales</taxon>
        <taxon>Actinopolysporaceae</taxon>
        <taxon>Actinopolyspora</taxon>
    </lineage>
</organism>
<dbReference type="InterPro" id="IPR052515">
    <property type="entry name" value="Gfo/Idh/MocA_Oxidoreductase"/>
</dbReference>
<dbReference type="SUPFAM" id="SSF51735">
    <property type="entry name" value="NAD(P)-binding Rossmann-fold domains"/>
    <property type="match status" value="1"/>
</dbReference>
<protein>
    <submittedName>
        <fullName evidence="3">Predicted dehydrogenase</fullName>
    </submittedName>
</protein>
<dbReference type="Pfam" id="PF01408">
    <property type="entry name" value="GFO_IDH_MocA"/>
    <property type="match status" value="1"/>
</dbReference>
<evidence type="ECO:0000259" key="1">
    <source>
        <dbReference type="Pfam" id="PF01408"/>
    </source>
</evidence>
<feature type="domain" description="Gfo/Idh/MocA-like oxidoreductase N-terminal" evidence="1">
    <location>
        <begin position="2"/>
        <end position="102"/>
    </location>
</feature>
<dbReference type="SUPFAM" id="SSF55347">
    <property type="entry name" value="Glyceraldehyde-3-phosphate dehydrogenase-like, C-terminal domain"/>
    <property type="match status" value="1"/>
</dbReference>
<sequence length="356" mass="39394">MATHHLSALSEHDEIDLVAAVDVDPARLETFRAGNPTMRGYTDLHEMLNTEKPDLVSVCTPPALHVEQVKQALRAGAWVWCEKPPCLSLAGYDEMVDAEGTNGPYASFVFQQRFGSGAEHASTLLSSGELGTPLVAHCQTTWYRDSRYFSVPWRGKWETEGGGPAMGHGIHQIDLLLHLLGPWTEVQAMTGRLQHDIDTEDVSTALVRFSSGALATIVNSVLSPDESSRIRLDCSEATLDLIHLYGHGNENWHYTPAPHVTDQERIARWRTPERDEPSSHRWMLRELVTAMRAGKRPPCSGRDGRRVLELLTALYKSAATGRAVSATEIDPDDPHYTVIHGGHPEKLTRRGKASTT</sequence>
<evidence type="ECO:0000313" key="3">
    <source>
        <dbReference type="EMBL" id="SDQ25545.1"/>
    </source>
</evidence>
<dbReference type="PANTHER" id="PTHR43249:SF1">
    <property type="entry name" value="D-GLUCOSIDE 3-DEHYDROGENASE"/>
    <property type="match status" value="1"/>
</dbReference>
<dbReference type="Pfam" id="PF22725">
    <property type="entry name" value="GFO_IDH_MocA_C3"/>
    <property type="match status" value="1"/>
</dbReference>
<dbReference type="AlphaFoldDB" id="A0A1H0ZDH8"/>
<dbReference type="InterPro" id="IPR000683">
    <property type="entry name" value="Gfo/Idh/MocA-like_OxRdtase_N"/>
</dbReference>
<dbReference type="InterPro" id="IPR055170">
    <property type="entry name" value="GFO_IDH_MocA-like_dom"/>
</dbReference>
<dbReference type="InterPro" id="IPR036291">
    <property type="entry name" value="NAD(P)-bd_dom_sf"/>
</dbReference>
<dbReference type="Gene3D" id="3.30.360.10">
    <property type="entry name" value="Dihydrodipicolinate Reductase, domain 2"/>
    <property type="match status" value="1"/>
</dbReference>
<dbReference type="Proteomes" id="UP000199301">
    <property type="component" value="Unassembled WGS sequence"/>
</dbReference>
<proteinExistence type="predicted"/>
<keyword evidence="4" id="KW-1185">Reference proteome</keyword>
<accession>A0A1H0ZDH8</accession>
<dbReference type="GO" id="GO:0000166">
    <property type="term" value="F:nucleotide binding"/>
    <property type="evidence" value="ECO:0007669"/>
    <property type="project" value="InterPro"/>
</dbReference>
<reference evidence="4" key="1">
    <citation type="submission" date="2016-10" db="EMBL/GenBank/DDBJ databases">
        <authorList>
            <person name="Varghese N."/>
            <person name="Submissions S."/>
        </authorList>
    </citation>
    <scope>NUCLEOTIDE SEQUENCE [LARGE SCALE GENOMIC DNA]</scope>
    <source>
        <strain evidence="4">DSM 45459</strain>
    </source>
</reference>